<reference evidence="7 8" key="1">
    <citation type="submission" date="2017-02" db="EMBL/GenBank/DDBJ databases">
        <title>Genomic diversity within the haloalkaliphilic genus Thioalkalivibrio.</title>
        <authorList>
            <person name="Ahn A.-C."/>
            <person name="Meier-Kolthoff J."/>
            <person name="Overmars L."/>
            <person name="Richter M."/>
            <person name="Woyke T."/>
            <person name="Sorokin D.Y."/>
            <person name="Muyzer G."/>
        </authorList>
    </citation>
    <scope>NUCLEOTIDE SEQUENCE [LARGE SCALE GENOMIC DNA]</scope>
    <source>
        <strain evidence="7 8">HL17</strain>
    </source>
</reference>
<evidence type="ECO:0000256" key="5">
    <source>
        <dbReference type="SAM" id="Phobius"/>
    </source>
</evidence>
<feature type="transmembrane region" description="Helical" evidence="5">
    <location>
        <begin position="81"/>
        <end position="105"/>
    </location>
</feature>
<dbReference type="RefSeq" id="WP_425274685.1">
    <property type="nucleotide sequence ID" value="NZ_MUZR01000095.1"/>
</dbReference>
<dbReference type="PANTHER" id="PTHR10846:SF8">
    <property type="entry name" value="INNER MEMBRANE PROTEIN YRBG"/>
    <property type="match status" value="1"/>
</dbReference>
<dbReference type="InterPro" id="IPR004481">
    <property type="entry name" value="K/Na/Ca-exchanger"/>
</dbReference>
<evidence type="ECO:0000256" key="3">
    <source>
        <dbReference type="ARBA" id="ARBA00022989"/>
    </source>
</evidence>
<dbReference type="PANTHER" id="PTHR10846">
    <property type="entry name" value="SODIUM/POTASSIUM/CALCIUM EXCHANGER"/>
    <property type="match status" value="1"/>
</dbReference>
<sequence length="165" mass="16602">AVGRPPAATPGGLPTALGWLAGGLVVLLASSQALVWGAVEIATALGAGELLIGLTLVAIGTSLPELATTVASALRRETGMALGNVVGSNLFNLLAVLAVPALIAPLAVEPAVLTRDYPVMLALTVAVLLAARFGPGRITRWHGALLLLAFSGYLVTLAITAPAWI</sequence>
<keyword evidence="4 5" id="KW-0472">Membrane</keyword>
<accession>A0A1V2ZUT2</accession>
<dbReference type="GO" id="GO:0005886">
    <property type="term" value="C:plasma membrane"/>
    <property type="evidence" value="ECO:0007669"/>
    <property type="project" value="TreeGrafter"/>
</dbReference>
<evidence type="ECO:0000256" key="4">
    <source>
        <dbReference type="ARBA" id="ARBA00023136"/>
    </source>
</evidence>
<dbReference type="GO" id="GO:0005262">
    <property type="term" value="F:calcium channel activity"/>
    <property type="evidence" value="ECO:0007669"/>
    <property type="project" value="TreeGrafter"/>
</dbReference>
<evidence type="ECO:0000256" key="1">
    <source>
        <dbReference type="ARBA" id="ARBA00004141"/>
    </source>
</evidence>
<dbReference type="Proteomes" id="UP000189177">
    <property type="component" value="Unassembled WGS sequence"/>
</dbReference>
<feature type="non-terminal residue" evidence="7">
    <location>
        <position position="1"/>
    </location>
</feature>
<keyword evidence="3 5" id="KW-1133">Transmembrane helix</keyword>
<evidence type="ECO:0000313" key="7">
    <source>
        <dbReference type="EMBL" id="OOC08869.1"/>
    </source>
</evidence>
<dbReference type="AlphaFoldDB" id="A0A1V2ZUT2"/>
<organism evidence="7 8">
    <name type="scientific">Thioalkalivibrio halophilus</name>
    <dbReference type="NCBI Taxonomy" id="252474"/>
    <lineage>
        <taxon>Bacteria</taxon>
        <taxon>Pseudomonadati</taxon>
        <taxon>Pseudomonadota</taxon>
        <taxon>Gammaproteobacteria</taxon>
        <taxon>Chromatiales</taxon>
        <taxon>Ectothiorhodospiraceae</taxon>
        <taxon>Thioalkalivibrio</taxon>
    </lineage>
</organism>
<feature type="transmembrane region" description="Helical" evidence="5">
    <location>
        <begin position="145"/>
        <end position="164"/>
    </location>
</feature>
<dbReference type="STRING" id="252474.B1A74_13960"/>
<feature type="transmembrane region" description="Helical" evidence="5">
    <location>
        <begin position="12"/>
        <end position="35"/>
    </location>
</feature>
<dbReference type="Pfam" id="PF01699">
    <property type="entry name" value="Na_Ca_ex"/>
    <property type="match status" value="1"/>
</dbReference>
<proteinExistence type="predicted"/>
<dbReference type="EMBL" id="MUZR01000095">
    <property type="protein sequence ID" value="OOC08869.1"/>
    <property type="molecule type" value="Genomic_DNA"/>
</dbReference>
<protein>
    <submittedName>
        <fullName evidence="7">Calcium/sodium antiporter</fullName>
    </submittedName>
</protein>
<feature type="transmembrane region" description="Helical" evidence="5">
    <location>
        <begin position="117"/>
        <end position="133"/>
    </location>
</feature>
<keyword evidence="2 5" id="KW-0812">Transmembrane</keyword>
<evidence type="ECO:0000256" key="2">
    <source>
        <dbReference type="ARBA" id="ARBA00022692"/>
    </source>
</evidence>
<dbReference type="Gene3D" id="1.20.1420.30">
    <property type="entry name" value="NCX, central ion-binding region"/>
    <property type="match status" value="1"/>
</dbReference>
<dbReference type="GO" id="GO:0008273">
    <property type="term" value="F:calcium, potassium:sodium antiporter activity"/>
    <property type="evidence" value="ECO:0007669"/>
    <property type="project" value="TreeGrafter"/>
</dbReference>
<name>A0A1V2ZUT2_9GAMM</name>
<gene>
    <name evidence="7" type="ORF">B1A74_13960</name>
</gene>
<evidence type="ECO:0000313" key="8">
    <source>
        <dbReference type="Proteomes" id="UP000189177"/>
    </source>
</evidence>
<dbReference type="InterPro" id="IPR044880">
    <property type="entry name" value="NCX_ion-bd_dom_sf"/>
</dbReference>
<dbReference type="InterPro" id="IPR004837">
    <property type="entry name" value="NaCa_Exmemb"/>
</dbReference>
<evidence type="ECO:0000259" key="6">
    <source>
        <dbReference type="Pfam" id="PF01699"/>
    </source>
</evidence>
<dbReference type="GO" id="GO:0006874">
    <property type="term" value="P:intracellular calcium ion homeostasis"/>
    <property type="evidence" value="ECO:0007669"/>
    <property type="project" value="TreeGrafter"/>
</dbReference>
<feature type="domain" description="Sodium/calcium exchanger membrane region" evidence="6">
    <location>
        <begin position="16"/>
        <end position="157"/>
    </location>
</feature>
<comment type="subcellular location">
    <subcellularLocation>
        <location evidence="1">Membrane</location>
        <topology evidence="1">Multi-pass membrane protein</topology>
    </subcellularLocation>
</comment>
<keyword evidence="8" id="KW-1185">Reference proteome</keyword>
<comment type="caution">
    <text evidence="7">The sequence shown here is derived from an EMBL/GenBank/DDBJ whole genome shotgun (WGS) entry which is preliminary data.</text>
</comment>